<evidence type="ECO:0000313" key="17">
    <source>
        <dbReference type="EMBL" id="EHO43104.1"/>
    </source>
</evidence>
<comment type="catalytic activity">
    <reaction evidence="9">
        <text>L-aspartate + O2 = iminosuccinate + H2O2</text>
        <dbReference type="Rhea" id="RHEA:25876"/>
        <dbReference type="ChEBI" id="CHEBI:15379"/>
        <dbReference type="ChEBI" id="CHEBI:16240"/>
        <dbReference type="ChEBI" id="CHEBI:29991"/>
        <dbReference type="ChEBI" id="CHEBI:77875"/>
        <dbReference type="EC" id="1.4.3.16"/>
    </reaction>
    <physiologicalReaction direction="left-to-right" evidence="9">
        <dbReference type="Rhea" id="RHEA:25877"/>
    </physiologicalReaction>
</comment>
<evidence type="ECO:0000313" key="19">
    <source>
        <dbReference type="Proteomes" id="UP000183868"/>
    </source>
</evidence>
<keyword evidence="8 12" id="KW-0560">Oxidoreductase</keyword>
<feature type="coiled-coil region" evidence="13">
    <location>
        <begin position="458"/>
        <end position="485"/>
    </location>
</feature>
<sequence precursor="true">MSKEYRTEVLVIGAGIAGGIAAIQLANAGVEVILARHGSSENATATYYAQGGIIYKGEDDSPQLLAEDIMQAGAGHSYPPAVHKIASEGPTLVEKILIEELGIEFDRQADGKFSLVREGGHRIERIIHVRDSTGKSIQKKINQLINSHANITLLDNHTAIDILTPAHHSLNRLAVYEPNRCVGAYLFNQKTQQVVKVLAKKTVLATGGLGQIFKRTTNPPAARGDGIAMAHRAGARIVNMEFIQFHPTIFYHEYKPTFLISEAVRGAGARLVDANGKPFMQNFAPTWKDLAPRDLVACSMHKQMLQDDMSHVYLDMKSYIPAERIKSEFPFIYQKCLEFGVDPTTDLIPVVPAAHYACGGILVDENGKTSVENLYAVGEVACTGVHGANRLASTSLPEGVVWAHSAAQHILKNISKAIFHHAESIRDWEDIGEFDPDPALINQDMSSIRNIMWNYVGLVRTTHRLQRARRDLRNLENEIERFYRVSKLSDELIGLRNAVRTAIIVADAAWINRRSMGCHYRE</sequence>
<dbReference type="InterPro" id="IPR003953">
    <property type="entry name" value="FAD-dep_OxRdtase_2_FAD-bd"/>
</dbReference>
<accession>H1XXI0</accession>
<keyword evidence="7 12" id="KW-0274">FAD</keyword>
<dbReference type="EMBL" id="CM001402">
    <property type="protein sequence ID" value="EHO43104.1"/>
    <property type="molecule type" value="Genomic_DNA"/>
</dbReference>
<evidence type="ECO:0000256" key="7">
    <source>
        <dbReference type="ARBA" id="ARBA00022827"/>
    </source>
</evidence>
<dbReference type="EC" id="1.4.3.16" evidence="4 10"/>
<comment type="cofactor">
    <cofactor evidence="1 12">
        <name>FAD</name>
        <dbReference type="ChEBI" id="CHEBI:57692"/>
    </cofactor>
</comment>
<dbReference type="FunCoup" id="H1XXI0">
    <property type="interactions" value="428"/>
</dbReference>
<dbReference type="OrthoDB" id="9806724at2"/>
<dbReference type="SUPFAM" id="SSF46977">
    <property type="entry name" value="Succinate dehydrogenase/fumarate reductase flavoprotein C-terminal domain"/>
    <property type="match status" value="1"/>
</dbReference>
<keyword evidence="6 12" id="KW-0662">Pyridine nucleotide biosynthesis</keyword>
<keyword evidence="5 12" id="KW-0285">Flavoprotein</keyword>
<dbReference type="Gene3D" id="1.20.58.100">
    <property type="entry name" value="Fumarate reductase/succinate dehydrogenase flavoprotein-like, C-terminal domain"/>
    <property type="match status" value="1"/>
</dbReference>
<dbReference type="Proteomes" id="UP000004671">
    <property type="component" value="Chromosome"/>
</dbReference>
<dbReference type="Gene3D" id="3.90.700.10">
    <property type="entry name" value="Succinate dehydrogenase/fumarate reductase flavoprotein, catalytic domain"/>
    <property type="match status" value="1"/>
</dbReference>
<evidence type="ECO:0000313" key="16">
    <source>
        <dbReference type="EMBL" id="APF19187.1"/>
    </source>
</evidence>
<dbReference type="InParanoid" id="H1XXI0"/>
<comment type="function">
    <text evidence="12">Catalyzes the oxidation of L-aspartate to iminoaspartate.</text>
</comment>
<protein>
    <recommendedName>
        <fullName evidence="4 10">L-aspartate oxidase</fullName>
        <ecNumber evidence="4 10">1.4.3.16</ecNumber>
    </recommendedName>
</protein>
<evidence type="ECO:0000256" key="1">
    <source>
        <dbReference type="ARBA" id="ARBA00001974"/>
    </source>
</evidence>
<dbReference type="AlphaFoldDB" id="H1XXI0"/>
<dbReference type="PRINTS" id="PR00411">
    <property type="entry name" value="PNDRDTASEI"/>
</dbReference>
<evidence type="ECO:0000256" key="9">
    <source>
        <dbReference type="ARBA" id="ARBA00048305"/>
    </source>
</evidence>
<evidence type="ECO:0000256" key="3">
    <source>
        <dbReference type="ARBA" id="ARBA00008562"/>
    </source>
</evidence>
<dbReference type="Pfam" id="PF00890">
    <property type="entry name" value="FAD_binding_2"/>
    <property type="match status" value="1"/>
</dbReference>
<dbReference type="PIRSF" id="PIRSF000171">
    <property type="entry name" value="SDHA_APRA_LASPO"/>
    <property type="match status" value="1"/>
</dbReference>
<feature type="active site" description="Proton acceptor" evidence="11">
    <location>
        <position position="293"/>
    </location>
</feature>
<evidence type="ECO:0000256" key="6">
    <source>
        <dbReference type="ARBA" id="ARBA00022642"/>
    </source>
</evidence>
<dbReference type="SUPFAM" id="SSF56425">
    <property type="entry name" value="Succinate dehydrogenase/fumarate reductase flavoprotein, catalytic domain"/>
    <property type="match status" value="1"/>
</dbReference>
<evidence type="ECO:0000256" key="8">
    <source>
        <dbReference type="ARBA" id="ARBA00023002"/>
    </source>
</evidence>
<evidence type="ECO:0000256" key="2">
    <source>
        <dbReference type="ARBA" id="ARBA00004950"/>
    </source>
</evidence>
<evidence type="ECO:0000259" key="14">
    <source>
        <dbReference type="Pfam" id="PF00890"/>
    </source>
</evidence>
<evidence type="ECO:0000313" key="18">
    <source>
        <dbReference type="Proteomes" id="UP000004671"/>
    </source>
</evidence>
<comment type="pathway">
    <text evidence="2 12">Cofactor biosynthesis; NAD(+) biosynthesis; iminoaspartate from L-aspartate (oxidase route): step 1/1.</text>
</comment>
<keyword evidence="13" id="KW-0175">Coiled coil</keyword>
<dbReference type="PRINTS" id="PR00368">
    <property type="entry name" value="FADPNR"/>
</dbReference>
<feature type="domain" description="FAD-dependent oxidoreductase 2 FAD-binding" evidence="14">
    <location>
        <begin position="9"/>
        <end position="396"/>
    </location>
</feature>
<dbReference type="KEGG" id="caby:Cabys_2438"/>
<name>H1XXI0_CALAY</name>
<evidence type="ECO:0000256" key="5">
    <source>
        <dbReference type="ARBA" id="ARBA00022630"/>
    </source>
</evidence>
<evidence type="ECO:0000256" key="10">
    <source>
        <dbReference type="NCBIfam" id="TIGR00551"/>
    </source>
</evidence>
<evidence type="ECO:0000256" key="12">
    <source>
        <dbReference type="RuleBase" id="RU362049"/>
    </source>
</evidence>
<comment type="similarity">
    <text evidence="3 12">Belongs to the FAD-dependent oxidoreductase 2 family. NadB subfamily.</text>
</comment>
<dbReference type="PaxDb" id="880073-Calab_3505"/>
<dbReference type="EMBL" id="CP018099">
    <property type="protein sequence ID" value="APF19187.1"/>
    <property type="molecule type" value="Genomic_DNA"/>
</dbReference>
<dbReference type="PANTHER" id="PTHR42716">
    <property type="entry name" value="L-ASPARTATE OXIDASE"/>
    <property type="match status" value="1"/>
</dbReference>
<dbReference type="UniPathway" id="UPA00253">
    <property type="reaction ID" value="UER00326"/>
</dbReference>
<evidence type="ECO:0000259" key="15">
    <source>
        <dbReference type="Pfam" id="PF02910"/>
    </source>
</evidence>
<dbReference type="STRING" id="880073.Cabys_2438"/>
<evidence type="ECO:0000256" key="4">
    <source>
        <dbReference type="ARBA" id="ARBA00012173"/>
    </source>
</evidence>
<dbReference type="FunFam" id="3.90.700.10:FF:000002">
    <property type="entry name" value="L-aspartate oxidase"/>
    <property type="match status" value="1"/>
</dbReference>
<dbReference type="PANTHER" id="PTHR42716:SF2">
    <property type="entry name" value="L-ASPARTATE OXIDASE, CHLOROPLASTIC"/>
    <property type="match status" value="1"/>
</dbReference>
<dbReference type="eggNOG" id="COG0029">
    <property type="taxonomic scope" value="Bacteria"/>
</dbReference>
<dbReference type="Proteomes" id="UP000183868">
    <property type="component" value="Chromosome"/>
</dbReference>
<dbReference type="SUPFAM" id="SSF51905">
    <property type="entry name" value="FAD/NAD(P)-binding domain"/>
    <property type="match status" value="1"/>
</dbReference>
<keyword evidence="18" id="KW-1185">Reference proteome</keyword>
<dbReference type="InterPro" id="IPR015939">
    <property type="entry name" value="Fum_Rdtase/Succ_DH_flav-like_C"/>
</dbReference>
<dbReference type="InterPro" id="IPR027477">
    <property type="entry name" value="Succ_DH/fumarate_Rdtase_cat_sf"/>
</dbReference>
<comment type="subcellular location">
    <subcellularLocation>
        <location evidence="12">Cytoplasm</location>
    </subcellularLocation>
</comment>
<dbReference type="RefSeq" id="WP_006930590.1">
    <property type="nucleotide sequence ID" value="NZ_CM001402.1"/>
</dbReference>
<dbReference type="NCBIfam" id="TIGR00551">
    <property type="entry name" value="nadB"/>
    <property type="match status" value="1"/>
</dbReference>
<dbReference type="InterPro" id="IPR005288">
    <property type="entry name" value="NadB"/>
</dbReference>
<reference evidence="16 19" key="2">
    <citation type="submission" date="2016-11" db="EMBL/GenBank/DDBJ databases">
        <title>Genomic analysis of Caldithrix abyssi and proposal of a novel bacterial phylum Caldithrichaeota.</title>
        <authorList>
            <person name="Kublanov I."/>
            <person name="Sigalova O."/>
            <person name="Gavrilov S."/>
            <person name="Lebedinsky A."/>
            <person name="Ivanova N."/>
            <person name="Daum C."/>
            <person name="Reddy T."/>
            <person name="Klenk H.P."/>
            <person name="Goker M."/>
            <person name="Reva O."/>
            <person name="Miroshnichenko M."/>
            <person name="Kyprides N."/>
            <person name="Woyke T."/>
            <person name="Gelfand M."/>
        </authorList>
    </citation>
    <scope>NUCLEOTIDE SEQUENCE [LARGE SCALE GENOMIC DNA]</scope>
    <source>
        <strain evidence="16 19">LF13</strain>
    </source>
</reference>
<dbReference type="HOGENOM" id="CLU_014312_3_0_0"/>
<dbReference type="Gene3D" id="3.50.50.60">
    <property type="entry name" value="FAD/NAD(P)-binding domain"/>
    <property type="match status" value="1"/>
</dbReference>
<proteinExistence type="inferred from homology"/>
<evidence type="ECO:0000256" key="11">
    <source>
        <dbReference type="PIRSR" id="PIRSR000171-1"/>
    </source>
</evidence>
<gene>
    <name evidence="16" type="ORF">Cabys_2438</name>
    <name evidence="17" type="ORF">Calab_3505</name>
</gene>
<dbReference type="InterPro" id="IPR036188">
    <property type="entry name" value="FAD/NAD-bd_sf"/>
</dbReference>
<evidence type="ECO:0000256" key="13">
    <source>
        <dbReference type="SAM" id="Coils"/>
    </source>
</evidence>
<dbReference type="InterPro" id="IPR037099">
    <property type="entry name" value="Fum_R/Succ_DH_flav-like_C_sf"/>
</dbReference>
<dbReference type="GO" id="GO:0008734">
    <property type="term" value="F:L-aspartate oxidase activity"/>
    <property type="evidence" value="ECO:0007669"/>
    <property type="project" value="UniProtKB-UniRule"/>
</dbReference>
<dbReference type="GO" id="GO:0005737">
    <property type="term" value="C:cytoplasm"/>
    <property type="evidence" value="ECO:0007669"/>
    <property type="project" value="UniProtKB-SubCell"/>
</dbReference>
<organism evidence="17 18">
    <name type="scientific">Caldithrix abyssi DSM 13497</name>
    <dbReference type="NCBI Taxonomy" id="880073"/>
    <lineage>
        <taxon>Bacteria</taxon>
        <taxon>Pseudomonadati</taxon>
        <taxon>Calditrichota</taxon>
        <taxon>Calditrichia</taxon>
        <taxon>Calditrichales</taxon>
        <taxon>Calditrichaceae</taxon>
        <taxon>Caldithrix</taxon>
    </lineage>
</organism>
<feature type="domain" description="Fumarate reductase/succinate dehydrogenase flavoprotein-like C-terminal" evidence="15">
    <location>
        <begin position="448"/>
        <end position="522"/>
    </location>
</feature>
<reference evidence="17 18" key="1">
    <citation type="submission" date="2011-09" db="EMBL/GenBank/DDBJ databases">
        <title>The permanent draft genome of Caldithrix abyssi DSM 13497.</title>
        <authorList>
            <consortium name="US DOE Joint Genome Institute (JGI-PGF)"/>
            <person name="Lucas S."/>
            <person name="Han J."/>
            <person name="Lapidus A."/>
            <person name="Bruce D."/>
            <person name="Goodwin L."/>
            <person name="Pitluck S."/>
            <person name="Peters L."/>
            <person name="Kyrpides N."/>
            <person name="Mavromatis K."/>
            <person name="Ivanova N."/>
            <person name="Mikhailova N."/>
            <person name="Chertkov O."/>
            <person name="Detter J.C."/>
            <person name="Tapia R."/>
            <person name="Han C."/>
            <person name="Land M."/>
            <person name="Hauser L."/>
            <person name="Markowitz V."/>
            <person name="Cheng J.-F."/>
            <person name="Hugenholtz P."/>
            <person name="Woyke T."/>
            <person name="Wu D."/>
            <person name="Spring S."/>
            <person name="Brambilla E."/>
            <person name="Klenk H.-P."/>
            <person name="Eisen J.A."/>
        </authorList>
    </citation>
    <scope>NUCLEOTIDE SEQUENCE [LARGE SCALE GENOMIC DNA]</scope>
    <source>
        <strain evidence="17 18">DSM 13497</strain>
    </source>
</reference>
<dbReference type="GO" id="GO:0009435">
    <property type="term" value="P:NAD+ biosynthetic process"/>
    <property type="evidence" value="ECO:0007669"/>
    <property type="project" value="UniProtKB-UniPathway"/>
</dbReference>
<dbReference type="Pfam" id="PF02910">
    <property type="entry name" value="Succ_DH_flav_C"/>
    <property type="match status" value="1"/>
</dbReference>